<dbReference type="OrthoDB" id="9776731at2"/>
<organism evidence="4 5">
    <name type="scientific">Desulfuribacillus stibiiarsenatis</name>
    <dbReference type="NCBI Taxonomy" id="1390249"/>
    <lineage>
        <taxon>Bacteria</taxon>
        <taxon>Bacillati</taxon>
        <taxon>Bacillota</taxon>
        <taxon>Desulfuribacillia</taxon>
        <taxon>Desulfuribacillales</taxon>
        <taxon>Desulfuribacillaceae</taxon>
        <taxon>Desulfuribacillus</taxon>
    </lineage>
</organism>
<dbReference type="STRING" id="1390249.BHU72_01220"/>
<evidence type="ECO:0000259" key="3">
    <source>
        <dbReference type="Pfam" id="PF07687"/>
    </source>
</evidence>
<comment type="cofactor">
    <cofactor evidence="2">
        <name>Mn(2+)</name>
        <dbReference type="ChEBI" id="CHEBI:29035"/>
    </cofactor>
    <text evidence="2">The Mn(2+) ion enhances activity.</text>
</comment>
<dbReference type="PANTHER" id="PTHR11014:SF63">
    <property type="entry name" value="METALLOPEPTIDASE, PUTATIVE (AFU_ORTHOLOGUE AFUA_6G09600)-RELATED"/>
    <property type="match status" value="1"/>
</dbReference>
<dbReference type="NCBIfam" id="TIGR01891">
    <property type="entry name" value="amidohydrolases"/>
    <property type="match status" value="1"/>
</dbReference>
<dbReference type="Gene3D" id="3.30.70.360">
    <property type="match status" value="1"/>
</dbReference>
<evidence type="ECO:0000313" key="4">
    <source>
        <dbReference type="EMBL" id="OEH87048.1"/>
    </source>
</evidence>
<protein>
    <recommendedName>
        <fullName evidence="3">Peptidase M20 dimerisation domain-containing protein</fullName>
    </recommendedName>
</protein>
<dbReference type="Pfam" id="PF07687">
    <property type="entry name" value="M20_dimer"/>
    <property type="match status" value="1"/>
</dbReference>
<dbReference type="GO" id="GO:0050118">
    <property type="term" value="F:N-acetyldiaminopimelate deacetylase activity"/>
    <property type="evidence" value="ECO:0007669"/>
    <property type="project" value="UniProtKB-ARBA"/>
</dbReference>
<comment type="caution">
    <text evidence="4">The sequence shown here is derived from an EMBL/GenBank/DDBJ whole genome shotgun (WGS) entry which is preliminary data.</text>
</comment>
<feature type="binding site" evidence="2">
    <location>
        <position position="100"/>
    </location>
    <ligand>
        <name>Mn(2+)</name>
        <dbReference type="ChEBI" id="CHEBI:29035"/>
        <label>2</label>
    </ligand>
</feature>
<dbReference type="Proteomes" id="UP000095255">
    <property type="component" value="Unassembled WGS sequence"/>
</dbReference>
<keyword evidence="1" id="KW-0378">Hydrolase</keyword>
<name>A0A1E5LAF0_9FIRM</name>
<feature type="binding site" evidence="2">
    <location>
        <position position="161"/>
    </location>
    <ligand>
        <name>Mn(2+)</name>
        <dbReference type="ChEBI" id="CHEBI:29035"/>
        <label>2</label>
    </ligand>
</feature>
<keyword evidence="5" id="KW-1185">Reference proteome</keyword>
<dbReference type="InterPro" id="IPR036264">
    <property type="entry name" value="Bact_exopeptidase_dim_dom"/>
</dbReference>
<dbReference type="Gene3D" id="3.40.630.10">
    <property type="entry name" value="Zn peptidases"/>
    <property type="match status" value="1"/>
</dbReference>
<sequence>MDYIDKQLIEQLSEWRRILHQQPELSNQEWETAKRVKKWLSEMGVEIVEYPDIPGFVGIVSGLIDEEIAIRADMDALPILDEKVCGYTSKNTGVMHACGHDGHVAILLGVAKVLCDIQRQGLLQKTVRLIFQHSEEQVPGGARAMIQAGALGKAKRIFGAHLWASLEVGTVAMKPGVIMAAADRFIIHIQGKGGHGSMPHQTIDAILVASHIIQGLQTIVSRNIDPLESAVISVGTMQAGTNFNIIADKAKITGTVRTFQPEVREMIQERMHLMIQSICQAHGATCEISYMEGYPPVVNDSKLATEIEQEFHQVLLSEQIIAMKPVMGGEDFSYFLNEIPGVYFFIGAGNQSTGIVYPQHHPKFDIDEHSLTIGVKAFLAILHLECRKMG</sequence>
<dbReference type="AlphaFoldDB" id="A0A1E5LAF0"/>
<dbReference type="GO" id="GO:0019877">
    <property type="term" value="P:diaminopimelate biosynthetic process"/>
    <property type="evidence" value="ECO:0007669"/>
    <property type="project" value="UniProtKB-ARBA"/>
</dbReference>
<dbReference type="InterPro" id="IPR002933">
    <property type="entry name" value="Peptidase_M20"/>
</dbReference>
<evidence type="ECO:0000313" key="5">
    <source>
        <dbReference type="Proteomes" id="UP000095255"/>
    </source>
</evidence>
<dbReference type="PANTHER" id="PTHR11014">
    <property type="entry name" value="PEPTIDASE M20 FAMILY MEMBER"/>
    <property type="match status" value="1"/>
</dbReference>
<dbReference type="Pfam" id="PF01546">
    <property type="entry name" value="Peptidase_M20"/>
    <property type="match status" value="1"/>
</dbReference>
<proteinExistence type="predicted"/>
<keyword evidence="2" id="KW-0479">Metal-binding</keyword>
<gene>
    <name evidence="4" type="ORF">BHU72_01220</name>
</gene>
<keyword evidence="2" id="KW-0464">Manganese</keyword>
<feature type="binding site" evidence="2">
    <location>
        <position position="360"/>
    </location>
    <ligand>
        <name>Mn(2+)</name>
        <dbReference type="ChEBI" id="CHEBI:29035"/>
        <label>2</label>
    </ligand>
</feature>
<feature type="domain" description="Peptidase M20 dimerisation" evidence="3">
    <location>
        <begin position="185"/>
        <end position="276"/>
    </location>
</feature>
<accession>A0A1E5LAF0</accession>
<dbReference type="FunFam" id="3.30.70.360:FF:000001">
    <property type="entry name" value="N-acetyldiaminopimelate deacetylase"/>
    <property type="match status" value="1"/>
</dbReference>
<reference evidence="4 5" key="1">
    <citation type="submission" date="2016-09" db="EMBL/GenBank/DDBJ databases">
        <title>Desulfuribacillus arsenicus sp. nov., an obligately anaerobic, dissimilatory arsenic- and antimonate-reducing bacterium isolated from anoxic sediments.</title>
        <authorList>
            <person name="Abin C.A."/>
            <person name="Hollibaugh J.T."/>
        </authorList>
    </citation>
    <scope>NUCLEOTIDE SEQUENCE [LARGE SCALE GENOMIC DNA]</scope>
    <source>
        <strain evidence="4 5">MLFW-2</strain>
    </source>
</reference>
<dbReference type="EMBL" id="MJAT01000001">
    <property type="protein sequence ID" value="OEH87048.1"/>
    <property type="molecule type" value="Genomic_DNA"/>
</dbReference>
<dbReference type="InterPro" id="IPR011650">
    <property type="entry name" value="Peptidase_M20_dimer"/>
</dbReference>
<dbReference type="GO" id="GO:0046872">
    <property type="term" value="F:metal ion binding"/>
    <property type="evidence" value="ECO:0007669"/>
    <property type="project" value="UniProtKB-KW"/>
</dbReference>
<evidence type="ECO:0000256" key="1">
    <source>
        <dbReference type="ARBA" id="ARBA00022801"/>
    </source>
</evidence>
<feature type="binding site" evidence="2">
    <location>
        <position position="98"/>
    </location>
    <ligand>
        <name>Mn(2+)</name>
        <dbReference type="ChEBI" id="CHEBI:29035"/>
        <label>2</label>
    </ligand>
</feature>
<evidence type="ECO:0000256" key="2">
    <source>
        <dbReference type="PIRSR" id="PIRSR005962-1"/>
    </source>
</evidence>
<dbReference type="PIRSF" id="PIRSF005962">
    <property type="entry name" value="Pept_M20D_amidohydro"/>
    <property type="match status" value="1"/>
</dbReference>
<dbReference type="InterPro" id="IPR017439">
    <property type="entry name" value="Amidohydrolase"/>
</dbReference>
<feature type="binding site" evidence="2">
    <location>
        <position position="136"/>
    </location>
    <ligand>
        <name>Mn(2+)</name>
        <dbReference type="ChEBI" id="CHEBI:29035"/>
        <label>2</label>
    </ligand>
</feature>
<dbReference type="SUPFAM" id="SSF55031">
    <property type="entry name" value="Bacterial exopeptidase dimerisation domain"/>
    <property type="match status" value="1"/>
</dbReference>
<dbReference type="SUPFAM" id="SSF53187">
    <property type="entry name" value="Zn-dependent exopeptidases"/>
    <property type="match status" value="1"/>
</dbReference>